<accession>A0A1I5JI30</accession>
<reference evidence="2 3" key="1">
    <citation type="submission" date="2016-10" db="EMBL/GenBank/DDBJ databases">
        <authorList>
            <person name="de Groot N.N."/>
        </authorList>
    </citation>
    <scope>NUCLEOTIDE SEQUENCE [LARGE SCALE GENOMIC DNA]</scope>
    <source>
        <strain evidence="2 3">CGMCC 1.9157</strain>
    </source>
</reference>
<dbReference type="EMBL" id="FOVR01000011">
    <property type="protein sequence ID" value="SFO72016.1"/>
    <property type="molecule type" value="Genomic_DNA"/>
</dbReference>
<organism evidence="2 3">
    <name type="scientific">Cohaesibacter marisflavi</name>
    <dbReference type="NCBI Taxonomy" id="655353"/>
    <lineage>
        <taxon>Bacteria</taxon>
        <taxon>Pseudomonadati</taxon>
        <taxon>Pseudomonadota</taxon>
        <taxon>Alphaproteobacteria</taxon>
        <taxon>Hyphomicrobiales</taxon>
        <taxon>Cohaesibacteraceae</taxon>
    </lineage>
</organism>
<evidence type="ECO:0000313" key="2">
    <source>
        <dbReference type="EMBL" id="SFO72016.1"/>
    </source>
</evidence>
<proteinExistence type="predicted"/>
<name>A0A1I5JI30_9HYPH</name>
<feature type="signal peptide" evidence="1">
    <location>
        <begin position="1"/>
        <end position="21"/>
    </location>
</feature>
<keyword evidence="1" id="KW-0732">Signal</keyword>
<feature type="chain" id="PRO_5011630537" evidence="1">
    <location>
        <begin position="22"/>
        <end position="136"/>
    </location>
</feature>
<gene>
    <name evidence="2" type="ORF">SAMN04488056_111153</name>
</gene>
<protein>
    <submittedName>
        <fullName evidence="2">Uncharacterized protein</fullName>
    </submittedName>
</protein>
<dbReference type="RefSeq" id="WP_090074643.1">
    <property type="nucleotide sequence ID" value="NZ_FOVR01000011.1"/>
</dbReference>
<evidence type="ECO:0000256" key="1">
    <source>
        <dbReference type="SAM" id="SignalP"/>
    </source>
</evidence>
<dbReference type="OrthoDB" id="122807at2"/>
<sequence>MVYRAALVFLLRLFASSIAQAGECVDSQTLGTWENPFAGHRYDLTKLEIKEICNARTVPHIQVKAYTACAPRDCTWGRSIAHQSSSTSLTVGYNTFFARRTVTVSINGKRMDATVYDDFHDPRKANTTRSFVLWRK</sequence>
<evidence type="ECO:0000313" key="3">
    <source>
        <dbReference type="Proteomes" id="UP000199236"/>
    </source>
</evidence>
<dbReference type="AlphaFoldDB" id="A0A1I5JI30"/>
<keyword evidence="3" id="KW-1185">Reference proteome</keyword>
<dbReference type="Proteomes" id="UP000199236">
    <property type="component" value="Unassembled WGS sequence"/>
</dbReference>